<organism evidence="1 2">
    <name type="scientific">Cichorium intybus</name>
    <name type="common">Chicory</name>
    <dbReference type="NCBI Taxonomy" id="13427"/>
    <lineage>
        <taxon>Eukaryota</taxon>
        <taxon>Viridiplantae</taxon>
        <taxon>Streptophyta</taxon>
        <taxon>Embryophyta</taxon>
        <taxon>Tracheophyta</taxon>
        <taxon>Spermatophyta</taxon>
        <taxon>Magnoliopsida</taxon>
        <taxon>eudicotyledons</taxon>
        <taxon>Gunneridae</taxon>
        <taxon>Pentapetalae</taxon>
        <taxon>asterids</taxon>
        <taxon>campanulids</taxon>
        <taxon>Asterales</taxon>
        <taxon>Asteraceae</taxon>
        <taxon>Cichorioideae</taxon>
        <taxon>Cichorieae</taxon>
        <taxon>Cichoriinae</taxon>
        <taxon>Cichorium</taxon>
    </lineage>
</organism>
<proteinExistence type="predicted"/>
<comment type="caution">
    <text evidence="1">The sequence shown here is derived from an EMBL/GenBank/DDBJ whole genome shotgun (WGS) entry which is preliminary data.</text>
</comment>
<dbReference type="Proteomes" id="UP001055811">
    <property type="component" value="Linkage Group LG05"/>
</dbReference>
<evidence type="ECO:0000313" key="1">
    <source>
        <dbReference type="EMBL" id="KAI3736840.1"/>
    </source>
</evidence>
<keyword evidence="2" id="KW-1185">Reference proteome</keyword>
<sequence>MRVRPSKDPFDINEDESKVHIPVACLPFLHFPIKANQNFNEITREFIYKTKNTDTIYLSMYDTILPLT</sequence>
<reference evidence="1 2" key="2">
    <citation type="journal article" date="2022" name="Mol. Ecol. Resour.">
        <title>The genomes of chicory, endive, great burdock and yacon provide insights into Asteraceae paleo-polyploidization history and plant inulin production.</title>
        <authorList>
            <person name="Fan W."/>
            <person name="Wang S."/>
            <person name="Wang H."/>
            <person name="Wang A."/>
            <person name="Jiang F."/>
            <person name="Liu H."/>
            <person name="Zhao H."/>
            <person name="Xu D."/>
            <person name="Zhang Y."/>
        </authorList>
    </citation>
    <scope>NUCLEOTIDE SEQUENCE [LARGE SCALE GENOMIC DNA]</scope>
    <source>
        <strain evidence="2">cv. Punajuju</strain>
        <tissue evidence="1">Leaves</tissue>
    </source>
</reference>
<name>A0ACB9CRE6_CICIN</name>
<reference evidence="2" key="1">
    <citation type="journal article" date="2022" name="Mol. Ecol. Resour.">
        <title>The genomes of chicory, endive, great burdock and yacon provide insights into Asteraceae palaeo-polyploidization history and plant inulin production.</title>
        <authorList>
            <person name="Fan W."/>
            <person name="Wang S."/>
            <person name="Wang H."/>
            <person name="Wang A."/>
            <person name="Jiang F."/>
            <person name="Liu H."/>
            <person name="Zhao H."/>
            <person name="Xu D."/>
            <person name="Zhang Y."/>
        </authorList>
    </citation>
    <scope>NUCLEOTIDE SEQUENCE [LARGE SCALE GENOMIC DNA]</scope>
    <source>
        <strain evidence="2">cv. Punajuju</strain>
    </source>
</reference>
<dbReference type="EMBL" id="CM042013">
    <property type="protein sequence ID" value="KAI3736840.1"/>
    <property type="molecule type" value="Genomic_DNA"/>
</dbReference>
<gene>
    <name evidence="1" type="ORF">L2E82_26827</name>
</gene>
<accession>A0ACB9CRE6</accession>
<protein>
    <submittedName>
        <fullName evidence="1">Uncharacterized protein</fullName>
    </submittedName>
</protein>
<evidence type="ECO:0000313" key="2">
    <source>
        <dbReference type="Proteomes" id="UP001055811"/>
    </source>
</evidence>